<dbReference type="AlphaFoldDB" id="A0A382XQ31"/>
<organism evidence="1">
    <name type="scientific">marine metagenome</name>
    <dbReference type="NCBI Taxonomy" id="408172"/>
    <lineage>
        <taxon>unclassified sequences</taxon>
        <taxon>metagenomes</taxon>
        <taxon>ecological metagenomes</taxon>
    </lineage>
</organism>
<accession>A0A382XQ31</accession>
<gene>
    <name evidence="1" type="ORF">METZ01_LOCUS426020</name>
</gene>
<name>A0A382XQ31_9ZZZZ</name>
<protein>
    <submittedName>
        <fullName evidence="1">Uncharacterized protein</fullName>
    </submittedName>
</protein>
<sequence length="58" mass="6274">LFPKAFCQPVGSGQNGARARTRFHPFFFALIRKTVSGFGCQCPINTSAFPGLIILISS</sequence>
<proteinExistence type="predicted"/>
<reference evidence="1" key="1">
    <citation type="submission" date="2018-05" db="EMBL/GenBank/DDBJ databases">
        <authorList>
            <person name="Lanie J.A."/>
            <person name="Ng W.-L."/>
            <person name="Kazmierczak K.M."/>
            <person name="Andrzejewski T.M."/>
            <person name="Davidsen T.M."/>
            <person name="Wayne K.J."/>
            <person name="Tettelin H."/>
            <person name="Glass J.I."/>
            <person name="Rusch D."/>
            <person name="Podicherti R."/>
            <person name="Tsui H.-C.T."/>
            <person name="Winkler M.E."/>
        </authorList>
    </citation>
    <scope>NUCLEOTIDE SEQUENCE</scope>
</reference>
<evidence type="ECO:0000313" key="1">
    <source>
        <dbReference type="EMBL" id="SVD73166.1"/>
    </source>
</evidence>
<feature type="non-terminal residue" evidence="1">
    <location>
        <position position="1"/>
    </location>
</feature>
<dbReference type="EMBL" id="UINC01169564">
    <property type="protein sequence ID" value="SVD73166.1"/>
    <property type="molecule type" value="Genomic_DNA"/>
</dbReference>